<feature type="transmembrane region" description="Helical" evidence="3">
    <location>
        <begin position="158"/>
        <end position="181"/>
    </location>
</feature>
<gene>
    <name evidence="5" type="ordered locus">THI_1169</name>
    <name evidence="6" type="ORF">THICB1_100130</name>
</gene>
<dbReference type="NCBIfam" id="TIGR00254">
    <property type="entry name" value="GGDEF"/>
    <property type="match status" value="1"/>
</dbReference>
<dbReference type="Pfam" id="PF00990">
    <property type="entry name" value="GGDEF"/>
    <property type="match status" value="1"/>
</dbReference>
<dbReference type="EC" id="2.7.7.65" evidence="1"/>
<dbReference type="InterPro" id="IPR007894">
    <property type="entry name" value="MASE2"/>
</dbReference>
<dbReference type="AlphaFoldDB" id="D6CPD2"/>
<keyword evidence="3" id="KW-1133">Transmembrane helix</keyword>
<dbReference type="CDD" id="cd01949">
    <property type="entry name" value="GGDEF"/>
    <property type="match status" value="1"/>
</dbReference>
<feature type="transmembrane region" description="Helical" evidence="3">
    <location>
        <begin position="127"/>
        <end position="146"/>
    </location>
</feature>
<keyword evidence="8" id="KW-1185">Reference proteome</keyword>
<keyword evidence="3" id="KW-0472">Membrane</keyword>
<evidence type="ECO:0000256" key="1">
    <source>
        <dbReference type="ARBA" id="ARBA00012528"/>
    </source>
</evidence>
<dbReference type="RefSeq" id="WP_013105208.1">
    <property type="nucleotide sequence ID" value="NZ_CTRL01000016.1"/>
</dbReference>
<dbReference type="HOGENOM" id="CLU_000445_11_1_4"/>
<evidence type="ECO:0000256" key="2">
    <source>
        <dbReference type="ARBA" id="ARBA00034247"/>
    </source>
</evidence>
<feature type="transmembrane region" description="Helical" evidence="3">
    <location>
        <begin position="94"/>
        <end position="115"/>
    </location>
</feature>
<evidence type="ECO:0000256" key="3">
    <source>
        <dbReference type="SAM" id="Phobius"/>
    </source>
</evidence>
<dbReference type="GO" id="GO:0052621">
    <property type="term" value="F:diguanylate cyclase activity"/>
    <property type="evidence" value="ECO:0007669"/>
    <property type="project" value="UniProtKB-EC"/>
</dbReference>
<dbReference type="KEGG" id="thi:THI_1169"/>
<dbReference type="EMBL" id="CTRI01000002">
    <property type="protein sequence ID" value="CQR26609.1"/>
    <property type="molecule type" value="Genomic_DNA"/>
</dbReference>
<dbReference type="FunFam" id="3.30.70.270:FF:000001">
    <property type="entry name" value="Diguanylate cyclase domain protein"/>
    <property type="match status" value="1"/>
</dbReference>
<evidence type="ECO:0000313" key="8">
    <source>
        <dbReference type="Proteomes" id="UP000078599"/>
    </source>
</evidence>
<evidence type="ECO:0000313" key="6">
    <source>
        <dbReference type="EMBL" id="CQR26609.1"/>
    </source>
</evidence>
<dbReference type="InterPro" id="IPR043128">
    <property type="entry name" value="Rev_trsase/Diguanyl_cyclase"/>
</dbReference>
<dbReference type="Gene3D" id="3.30.70.270">
    <property type="match status" value="1"/>
</dbReference>
<evidence type="ECO:0000313" key="7">
    <source>
        <dbReference type="Proteomes" id="UP000002372"/>
    </source>
</evidence>
<feature type="domain" description="GGDEF" evidence="4">
    <location>
        <begin position="225"/>
        <end position="357"/>
    </location>
</feature>
<keyword evidence="3" id="KW-0812">Transmembrane</keyword>
<evidence type="ECO:0000259" key="4">
    <source>
        <dbReference type="PROSITE" id="PS50887"/>
    </source>
</evidence>
<dbReference type="PROSITE" id="PS50887">
    <property type="entry name" value="GGDEF"/>
    <property type="match status" value="1"/>
</dbReference>
<dbReference type="SMART" id="SM00267">
    <property type="entry name" value="GGDEF"/>
    <property type="match status" value="1"/>
</dbReference>
<dbReference type="InterPro" id="IPR050469">
    <property type="entry name" value="Diguanylate_Cyclase"/>
</dbReference>
<feature type="transmembrane region" description="Helical" evidence="3">
    <location>
        <begin position="27"/>
        <end position="46"/>
    </location>
</feature>
<dbReference type="PANTHER" id="PTHR45138">
    <property type="entry name" value="REGULATORY COMPONENTS OF SENSORY TRANSDUCTION SYSTEM"/>
    <property type="match status" value="1"/>
</dbReference>
<dbReference type="InterPro" id="IPR000160">
    <property type="entry name" value="GGDEF_dom"/>
</dbReference>
<dbReference type="GO" id="GO:1902201">
    <property type="term" value="P:negative regulation of bacterial-type flagellum-dependent cell motility"/>
    <property type="evidence" value="ECO:0007669"/>
    <property type="project" value="TreeGrafter"/>
</dbReference>
<dbReference type="GO" id="GO:0005886">
    <property type="term" value="C:plasma membrane"/>
    <property type="evidence" value="ECO:0007669"/>
    <property type="project" value="TreeGrafter"/>
</dbReference>
<dbReference type="Proteomes" id="UP000078599">
    <property type="component" value="Unassembled WGS sequence"/>
</dbReference>
<comment type="catalytic activity">
    <reaction evidence="2">
        <text>2 GTP = 3',3'-c-di-GMP + 2 diphosphate</text>
        <dbReference type="Rhea" id="RHEA:24898"/>
        <dbReference type="ChEBI" id="CHEBI:33019"/>
        <dbReference type="ChEBI" id="CHEBI:37565"/>
        <dbReference type="ChEBI" id="CHEBI:58805"/>
        <dbReference type="EC" id="2.7.7.65"/>
    </reaction>
</comment>
<dbReference type="GO" id="GO:0043709">
    <property type="term" value="P:cell adhesion involved in single-species biofilm formation"/>
    <property type="evidence" value="ECO:0007669"/>
    <property type="project" value="TreeGrafter"/>
</dbReference>
<name>D6CPD2_THIA3</name>
<organism evidence="5 7">
    <name type="scientific">Thiomonas arsenitoxydans (strain DSM 22701 / CIP 110005 / 3As)</name>
    <dbReference type="NCBI Taxonomy" id="426114"/>
    <lineage>
        <taxon>Bacteria</taxon>
        <taxon>Pseudomonadati</taxon>
        <taxon>Pseudomonadota</taxon>
        <taxon>Betaproteobacteria</taxon>
        <taxon>Burkholderiales</taxon>
        <taxon>Thiomonas</taxon>
    </lineage>
</organism>
<evidence type="ECO:0000313" key="5">
    <source>
        <dbReference type="EMBL" id="CAZ87862.1"/>
    </source>
</evidence>
<dbReference type="eggNOG" id="COG3706">
    <property type="taxonomic scope" value="Bacteria"/>
</dbReference>
<feature type="transmembrane region" description="Helical" evidence="3">
    <location>
        <begin position="52"/>
        <end position="73"/>
    </location>
</feature>
<dbReference type="PANTHER" id="PTHR45138:SF9">
    <property type="entry name" value="DIGUANYLATE CYCLASE DGCM-RELATED"/>
    <property type="match status" value="1"/>
</dbReference>
<reference evidence="7" key="2">
    <citation type="journal article" date="2010" name="PLoS Genet.">
        <title>Structure, function, and evolution of the Thiomonas spp. genome.</title>
        <authorList>
            <person name="Arsene-Ploetze F."/>
            <person name="Koechler S."/>
            <person name="Marchal M."/>
            <person name="Coppee J.Y."/>
            <person name="Chandler M."/>
            <person name="Bonnefoy V."/>
            <person name="Brochier-Armanet C."/>
            <person name="Barakat M."/>
            <person name="Barbe V."/>
            <person name="Battaglia-Brunet F."/>
            <person name="Bruneel O."/>
            <person name="Bryan C.G."/>
            <person name="Cleiss-Arnold J."/>
            <person name="Cruveiller S."/>
            <person name="Erhardt M."/>
            <person name="Heinrich-Salmeron A."/>
            <person name="Hommais F."/>
            <person name="Joulian C."/>
            <person name="Krin E."/>
            <person name="Lieutaud A."/>
            <person name="Lievremont D."/>
            <person name="Michel C."/>
            <person name="Muller D."/>
            <person name="Ortet P."/>
            <person name="Proux C."/>
            <person name="Siguier P."/>
            <person name="Roche D."/>
            <person name="Rouy Z."/>
            <person name="Salvignol G."/>
            <person name="Slyemi D."/>
            <person name="Talla E."/>
            <person name="Weiss S."/>
            <person name="Weissenbach J."/>
            <person name="Medigue C."/>
            <person name="Bertin P.N."/>
        </authorList>
    </citation>
    <scope>NUCLEOTIDE SEQUENCE [LARGE SCALE GENOMIC DNA]</scope>
    <source>
        <strain evidence="7">DSM 22701 / CIP 110005 / 3As</strain>
    </source>
</reference>
<dbReference type="InterPro" id="IPR029787">
    <property type="entry name" value="Nucleotide_cyclase"/>
</dbReference>
<reference evidence="6 8" key="4">
    <citation type="submission" date="2015-03" db="EMBL/GenBank/DDBJ databases">
        <authorList>
            <person name="Regsiter A."/>
            <person name="william w."/>
        </authorList>
    </citation>
    <scope>NUCLEOTIDE SEQUENCE [LARGE SCALE GENOMIC DNA]</scope>
    <source>
        <strain evidence="6 8">CB1</strain>
    </source>
</reference>
<reference evidence="5" key="3">
    <citation type="submission" date="2010-07" db="EMBL/GenBank/DDBJ databases">
        <authorList>
            <person name="Genoscope - CEA"/>
        </authorList>
    </citation>
    <scope>NUCLEOTIDE SEQUENCE</scope>
    <source>
        <strain evidence="5">3As</strain>
    </source>
</reference>
<sequence>MLSRVAAMPYSTSRQDAFKQSTYRRIYPLRVVGMGLGGLAIAGVLIEQHAHPWRWALMIASCLLWPQIALLCARMSANSYRAEKHNLLIDSAIAGMWVALMHFNLLPSVVLVTVTTFDKLSSGMRRLWLISLPGLFGAAVLTALILRPPVQLESSLLIVACTLPLLVVHTLSSSIGSYRLIRTVSRQNKLLEQLRRTDAQTGLFARDHWQQQADAALQLFQAVGQPACLLMIDVDHFKQVNDTYGHTAGDDAIRAVGQLIRDCICEEDCAGRYGGDEFAVLCQNTGQPDALGIAERIRTELLTLRLPHHPNVRLSSSIGVAAAAPAFSNLQAWMQAADAALYSAKHQGRNQVASHPTAPYAAAQVRPA</sequence>
<protein>
    <recommendedName>
        <fullName evidence="1">diguanylate cyclase</fullName>
        <ecNumber evidence="1">2.7.7.65</ecNumber>
    </recommendedName>
</protein>
<proteinExistence type="predicted"/>
<dbReference type="Pfam" id="PF05230">
    <property type="entry name" value="MASE2"/>
    <property type="match status" value="1"/>
</dbReference>
<accession>D6CPD2</accession>
<reference key="1">
    <citation type="submission" date="2009-07" db="EMBL/GenBank/DDBJ databases">
        <authorList>
            <person name="Genoscope - CEA"/>
        </authorList>
    </citation>
    <scope>NUCLEOTIDE SEQUENCE</scope>
    <source>
        <strain>3As</strain>
    </source>
</reference>
<dbReference type="SUPFAM" id="SSF55073">
    <property type="entry name" value="Nucleotide cyclase"/>
    <property type="match status" value="1"/>
</dbReference>
<dbReference type="EMBL" id="FP475956">
    <property type="protein sequence ID" value="CAZ87862.1"/>
    <property type="molecule type" value="Genomic_DNA"/>
</dbReference>
<dbReference type="Proteomes" id="UP000002372">
    <property type="component" value="Chromosome"/>
</dbReference>